<dbReference type="STRING" id="937777.Deipe_1540"/>
<name>K9ZZQ1_DEIPD</name>
<organism evidence="1 2">
    <name type="scientific">Deinococcus peraridilitoris (strain DSM 19664 / LMG 22246 / CIP 109416 / KR-200)</name>
    <dbReference type="NCBI Taxonomy" id="937777"/>
    <lineage>
        <taxon>Bacteria</taxon>
        <taxon>Thermotogati</taxon>
        <taxon>Deinococcota</taxon>
        <taxon>Deinococci</taxon>
        <taxon>Deinococcales</taxon>
        <taxon>Deinococcaceae</taxon>
        <taxon>Deinococcus</taxon>
    </lineage>
</organism>
<dbReference type="EMBL" id="CP003382">
    <property type="protein sequence ID" value="AFZ67081.1"/>
    <property type="molecule type" value="Genomic_DNA"/>
</dbReference>
<keyword evidence="2" id="KW-1185">Reference proteome</keyword>
<accession>K9ZZQ1</accession>
<reference evidence="2" key="1">
    <citation type="submission" date="2012-03" db="EMBL/GenBank/DDBJ databases">
        <title>Complete sequence of chromosome of Deinococcus peraridilitoris DSM 19664.</title>
        <authorList>
            <person name="Lucas S."/>
            <person name="Copeland A."/>
            <person name="Lapidus A."/>
            <person name="Glavina del Rio T."/>
            <person name="Dalin E."/>
            <person name="Tice H."/>
            <person name="Bruce D."/>
            <person name="Goodwin L."/>
            <person name="Pitluck S."/>
            <person name="Peters L."/>
            <person name="Mikhailova N."/>
            <person name="Lu M."/>
            <person name="Kyrpides N."/>
            <person name="Mavromatis K."/>
            <person name="Ivanova N."/>
            <person name="Brettin T."/>
            <person name="Detter J.C."/>
            <person name="Han C."/>
            <person name="Larimer F."/>
            <person name="Land M."/>
            <person name="Hauser L."/>
            <person name="Markowitz V."/>
            <person name="Cheng J.-F."/>
            <person name="Hugenholtz P."/>
            <person name="Woyke T."/>
            <person name="Wu D."/>
            <person name="Pukall R."/>
            <person name="Steenblock K."/>
            <person name="Brambilla E."/>
            <person name="Klenk H.-P."/>
            <person name="Eisen J.A."/>
        </authorList>
    </citation>
    <scope>NUCLEOTIDE SEQUENCE [LARGE SCALE GENOMIC DNA]</scope>
    <source>
        <strain evidence="2">DSM 19664 / LMG 22246 / CIP 109416 / KR-200</strain>
    </source>
</reference>
<sequence length="64" mass="7470">MNRPRPFPLREPVSDTTIRCYAYAVHPRQENGESCQCHECRAKREQATGGKQVLRERAGTKLWR</sequence>
<dbReference type="AlphaFoldDB" id="K9ZZQ1"/>
<evidence type="ECO:0000313" key="1">
    <source>
        <dbReference type="EMBL" id="AFZ67081.1"/>
    </source>
</evidence>
<dbReference type="KEGG" id="dpd:Deipe_1540"/>
<dbReference type="Proteomes" id="UP000010467">
    <property type="component" value="Chromosome"/>
</dbReference>
<evidence type="ECO:0000313" key="2">
    <source>
        <dbReference type="Proteomes" id="UP000010467"/>
    </source>
</evidence>
<proteinExistence type="predicted"/>
<protein>
    <submittedName>
        <fullName evidence="1">Uncharacterized protein</fullName>
    </submittedName>
</protein>
<dbReference type="HOGENOM" id="CLU_2860286_0_0_0"/>
<gene>
    <name evidence="1" type="ordered locus">Deipe_1540</name>
</gene>
<dbReference type="PATRIC" id="fig|937777.3.peg.1542"/>